<dbReference type="EMBL" id="JAEAOA010000903">
    <property type="protein sequence ID" value="KAK3586752.1"/>
    <property type="molecule type" value="Genomic_DNA"/>
</dbReference>
<reference evidence="1" key="2">
    <citation type="journal article" date="2021" name="Genome Biol. Evol.">
        <title>Developing a high-quality reference genome for a parasitic bivalve with doubly uniparental inheritance (Bivalvia: Unionida).</title>
        <authorList>
            <person name="Smith C.H."/>
        </authorList>
    </citation>
    <scope>NUCLEOTIDE SEQUENCE</scope>
    <source>
        <strain evidence="1">CHS0354</strain>
        <tissue evidence="1">Mantle</tissue>
    </source>
</reference>
<name>A0AAE0S7P0_9BIVA</name>
<organism evidence="1 2">
    <name type="scientific">Potamilus streckersoni</name>
    <dbReference type="NCBI Taxonomy" id="2493646"/>
    <lineage>
        <taxon>Eukaryota</taxon>
        <taxon>Metazoa</taxon>
        <taxon>Spiralia</taxon>
        <taxon>Lophotrochozoa</taxon>
        <taxon>Mollusca</taxon>
        <taxon>Bivalvia</taxon>
        <taxon>Autobranchia</taxon>
        <taxon>Heteroconchia</taxon>
        <taxon>Palaeoheterodonta</taxon>
        <taxon>Unionida</taxon>
        <taxon>Unionoidea</taxon>
        <taxon>Unionidae</taxon>
        <taxon>Ambleminae</taxon>
        <taxon>Lampsilini</taxon>
        <taxon>Potamilus</taxon>
    </lineage>
</organism>
<evidence type="ECO:0000313" key="2">
    <source>
        <dbReference type="Proteomes" id="UP001195483"/>
    </source>
</evidence>
<reference evidence="1" key="1">
    <citation type="journal article" date="2021" name="Genome Biol. Evol.">
        <title>A High-Quality Reference Genome for a Parasitic Bivalve with Doubly Uniparental Inheritance (Bivalvia: Unionida).</title>
        <authorList>
            <person name="Smith C.H."/>
        </authorList>
    </citation>
    <scope>NUCLEOTIDE SEQUENCE</scope>
    <source>
        <strain evidence="1">CHS0354</strain>
    </source>
</reference>
<sequence length="131" mass="14713">MEVTKSRARNSSMKLLCIALRVAVVSGLSARLGLDLLINDLIYKALTLKEFDLYEGNFGSNFLHGQAYNVGDEKMNMTKSQIAKTIQANVKGCFITESGSGEDKDKRDYEVSCEKIRRLATAQQLVWRRAF</sequence>
<accession>A0AAE0S7P0</accession>
<dbReference type="Proteomes" id="UP001195483">
    <property type="component" value="Unassembled WGS sequence"/>
</dbReference>
<comment type="caution">
    <text evidence="1">The sequence shown here is derived from an EMBL/GenBank/DDBJ whole genome shotgun (WGS) entry which is preliminary data.</text>
</comment>
<keyword evidence="2" id="KW-1185">Reference proteome</keyword>
<gene>
    <name evidence="1" type="ORF">CHS0354_014784</name>
</gene>
<protein>
    <submittedName>
        <fullName evidence="1">Uncharacterized protein</fullName>
    </submittedName>
</protein>
<proteinExistence type="predicted"/>
<evidence type="ECO:0000313" key="1">
    <source>
        <dbReference type="EMBL" id="KAK3586752.1"/>
    </source>
</evidence>
<dbReference type="AlphaFoldDB" id="A0AAE0S7P0"/>
<reference evidence="1" key="3">
    <citation type="submission" date="2023-05" db="EMBL/GenBank/DDBJ databases">
        <authorList>
            <person name="Smith C.H."/>
        </authorList>
    </citation>
    <scope>NUCLEOTIDE SEQUENCE</scope>
    <source>
        <strain evidence="1">CHS0354</strain>
        <tissue evidence="1">Mantle</tissue>
    </source>
</reference>